<gene>
    <name evidence="1" type="ORF">E2C01_082911</name>
</gene>
<reference evidence="1 2" key="1">
    <citation type="submission" date="2019-05" db="EMBL/GenBank/DDBJ databases">
        <title>Another draft genome of Portunus trituberculatus and its Hox gene families provides insights of decapod evolution.</title>
        <authorList>
            <person name="Jeong J.-H."/>
            <person name="Song I."/>
            <person name="Kim S."/>
            <person name="Choi T."/>
            <person name="Kim D."/>
            <person name="Ryu S."/>
            <person name="Kim W."/>
        </authorList>
    </citation>
    <scope>NUCLEOTIDE SEQUENCE [LARGE SCALE GENOMIC DNA]</scope>
    <source>
        <tissue evidence="1">Muscle</tissue>
    </source>
</reference>
<dbReference type="AlphaFoldDB" id="A0A5B7IVS7"/>
<dbReference type="Proteomes" id="UP000324222">
    <property type="component" value="Unassembled WGS sequence"/>
</dbReference>
<evidence type="ECO:0000313" key="2">
    <source>
        <dbReference type="Proteomes" id="UP000324222"/>
    </source>
</evidence>
<sequence length="83" mass="9211">MLVICMASNKWDKGMLKTLNRDVKHKPPQPHTAGAAVRPGRVHFICSHSTSIYADSSSSTGDIFLPQPSQIYQVRDKKIQVSC</sequence>
<organism evidence="1 2">
    <name type="scientific">Portunus trituberculatus</name>
    <name type="common">Swimming crab</name>
    <name type="synonym">Neptunus trituberculatus</name>
    <dbReference type="NCBI Taxonomy" id="210409"/>
    <lineage>
        <taxon>Eukaryota</taxon>
        <taxon>Metazoa</taxon>
        <taxon>Ecdysozoa</taxon>
        <taxon>Arthropoda</taxon>
        <taxon>Crustacea</taxon>
        <taxon>Multicrustacea</taxon>
        <taxon>Malacostraca</taxon>
        <taxon>Eumalacostraca</taxon>
        <taxon>Eucarida</taxon>
        <taxon>Decapoda</taxon>
        <taxon>Pleocyemata</taxon>
        <taxon>Brachyura</taxon>
        <taxon>Eubrachyura</taxon>
        <taxon>Portunoidea</taxon>
        <taxon>Portunidae</taxon>
        <taxon>Portuninae</taxon>
        <taxon>Portunus</taxon>
    </lineage>
</organism>
<keyword evidence="2" id="KW-1185">Reference proteome</keyword>
<proteinExistence type="predicted"/>
<comment type="caution">
    <text evidence="1">The sequence shown here is derived from an EMBL/GenBank/DDBJ whole genome shotgun (WGS) entry which is preliminary data.</text>
</comment>
<dbReference type="EMBL" id="VSRR010076350">
    <property type="protein sequence ID" value="MPC88022.1"/>
    <property type="molecule type" value="Genomic_DNA"/>
</dbReference>
<accession>A0A5B7IVS7</accession>
<evidence type="ECO:0000313" key="1">
    <source>
        <dbReference type="EMBL" id="MPC88022.1"/>
    </source>
</evidence>
<protein>
    <submittedName>
        <fullName evidence="1">Uncharacterized protein</fullName>
    </submittedName>
</protein>
<name>A0A5B7IVS7_PORTR</name>